<dbReference type="EMBL" id="NIVS01000052">
    <property type="protein sequence ID" value="OWQ50404.1"/>
    <property type="molecule type" value="Genomic_DNA"/>
</dbReference>
<dbReference type="AlphaFoldDB" id="A0A246HIL4"/>
<keyword evidence="1" id="KW-0472">Membrane</keyword>
<dbReference type="OrthoDB" id="5975450at2"/>
<comment type="caution">
    <text evidence="2">The sequence shown here is derived from an EMBL/GenBank/DDBJ whole genome shotgun (WGS) entry which is preliminary data.</text>
</comment>
<dbReference type="Proteomes" id="UP000198157">
    <property type="component" value="Unassembled WGS sequence"/>
</dbReference>
<proteinExistence type="predicted"/>
<feature type="transmembrane region" description="Helical" evidence="1">
    <location>
        <begin position="68"/>
        <end position="91"/>
    </location>
</feature>
<evidence type="ECO:0000313" key="3">
    <source>
        <dbReference type="Proteomes" id="UP000198157"/>
    </source>
</evidence>
<organism evidence="2 3">
    <name type="scientific">Stenotrophomonas maltophilia</name>
    <name type="common">Pseudomonas maltophilia</name>
    <name type="synonym">Xanthomonas maltophilia</name>
    <dbReference type="NCBI Taxonomy" id="40324"/>
    <lineage>
        <taxon>Bacteria</taxon>
        <taxon>Pseudomonadati</taxon>
        <taxon>Pseudomonadota</taxon>
        <taxon>Gammaproteobacteria</taxon>
        <taxon>Lysobacterales</taxon>
        <taxon>Lysobacteraceae</taxon>
        <taxon>Stenotrophomonas</taxon>
        <taxon>Stenotrophomonas maltophilia group</taxon>
    </lineage>
</organism>
<sequence>MSPTSVPVRSRHWLWPPLFLLGVVTATLAWLFIALLTGRQAGWMAVVAALEIAFMLRLGTLRAGAPRVVLTVLATVLVALAANWGIASAYLGGSMGLTPWESALRMGPYLAWTLSGLANGAVEWLWLGVALVIGWWVAK</sequence>
<keyword evidence="1" id="KW-0812">Transmembrane</keyword>
<gene>
    <name evidence="2" type="ORF">CEE60_16985</name>
</gene>
<keyword evidence="1" id="KW-1133">Transmembrane helix</keyword>
<protein>
    <recommendedName>
        <fullName evidence="4">Transmembrane protein</fullName>
    </recommendedName>
</protein>
<evidence type="ECO:0000313" key="2">
    <source>
        <dbReference type="EMBL" id="OWQ50404.1"/>
    </source>
</evidence>
<name>A0A246HIL4_STEMA</name>
<feature type="transmembrane region" description="Helical" evidence="1">
    <location>
        <begin position="12"/>
        <end position="35"/>
    </location>
</feature>
<accession>A0A246HIL4</accession>
<evidence type="ECO:0008006" key="4">
    <source>
        <dbReference type="Google" id="ProtNLM"/>
    </source>
</evidence>
<reference evidence="2 3" key="1">
    <citation type="submission" date="2017-06" db="EMBL/GenBank/DDBJ databases">
        <authorList>
            <person name="Kim H.J."/>
            <person name="Triplett B.A."/>
        </authorList>
    </citation>
    <scope>NUCLEOTIDE SEQUENCE [LARGE SCALE GENOMIC DNA]</scope>
    <source>
        <strain evidence="2 3">13146</strain>
    </source>
</reference>
<evidence type="ECO:0000256" key="1">
    <source>
        <dbReference type="SAM" id="Phobius"/>
    </source>
</evidence>
<feature type="transmembrane region" description="Helical" evidence="1">
    <location>
        <begin position="41"/>
        <end position="61"/>
    </location>
</feature>
<feature type="transmembrane region" description="Helical" evidence="1">
    <location>
        <begin position="111"/>
        <end position="138"/>
    </location>
</feature>